<sequence>MSAIEWLKEPAAPANVIPPTVLLEPPVTENGQGPSVTVTPLEQQLPPLGLVSSAVTGLPIDLWQNSPPDLLATRLRQTPARGLPAMQSLLLTLLLTDARPAPQAGDKILLARLDRLMDIGAVDPALALVQEAGPGKTPERFKRWFEATLLTGEESRSCAMLTARPYLDRDYRARIYCAVRRGDWPTASLILESGLALGVFDDTERELLDRFVNPEFYEDEATRLPPPQRPDPLALRLYEAIGEPHPTTALPRAYAHADLRDIAGWKAQLEAAERLTRSGAMNPNLLLGLFTQRRPAASGGIWDRVAAVQALDSALRNTAASGKTDPVARALPALWTAARDAGLELAMADLFAPALAKLPLTGDAALLSWKLQLLSAGYEVARAPEGAKDGAFLSAVAQGVPDADQAPSQQAAAIARGFSDAVELPMAQGLLLSENRLGEAILITMESFAHGSEGNLSALTQSIAALRLIGLEDTARRAALQLLLLEDR</sequence>
<dbReference type="OrthoDB" id="7929427at2"/>
<proteinExistence type="predicted"/>
<keyword evidence="2" id="KW-1185">Reference proteome</keyword>
<dbReference type="STRING" id="928856.SAMN04488049_10587"/>
<evidence type="ECO:0000313" key="1">
    <source>
        <dbReference type="EMBL" id="CUH82083.1"/>
    </source>
</evidence>
<protein>
    <submittedName>
        <fullName evidence="1">Uncharacterized protein</fullName>
    </submittedName>
</protein>
<name>A0A0P1GJ23_9RHOB</name>
<reference evidence="1 2" key="1">
    <citation type="submission" date="2015-09" db="EMBL/GenBank/DDBJ databases">
        <authorList>
            <consortium name="Swine Surveillance"/>
        </authorList>
    </citation>
    <scope>NUCLEOTIDE SEQUENCE [LARGE SCALE GENOMIC DNA]</scope>
    <source>
        <strain evidence="1 2">CECT 7557</strain>
    </source>
</reference>
<accession>A0A0P1GJ23</accession>
<gene>
    <name evidence="1" type="ORF">TRM7557_03741</name>
</gene>
<dbReference type="EMBL" id="CYSD01000043">
    <property type="protein sequence ID" value="CUH82083.1"/>
    <property type="molecule type" value="Genomic_DNA"/>
</dbReference>
<dbReference type="RefSeq" id="WP_058291896.1">
    <property type="nucleotide sequence ID" value="NZ_CYSD01000043.1"/>
</dbReference>
<evidence type="ECO:0000313" key="2">
    <source>
        <dbReference type="Proteomes" id="UP000052022"/>
    </source>
</evidence>
<dbReference type="Proteomes" id="UP000052022">
    <property type="component" value="Unassembled WGS sequence"/>
</dbReference>
<organism evidence="1 2">
    <name type="scientific">Tritonibacter multivorans</name>
    <dbReference type="NCBI Taxonomy" id="928856"/>
    <lineage>
        <taxon>Bacteria</taxon>
        <taxon>Pseudomonadati</taxon>
        <taxon>Pseudomonadota</taxon>
        <taxon>Alphaproteobacteria</taxon>
        <taxon>Rhodobacterales</taxon>
        <taxon>Paracoccaceae</taxon>
        <taxon>Tritonibacter</taxon>
    </lineage>
</organism>
<dbReference type="AlphaFoldDB" id="A0A0P1GJ23"/>